<gene>
    <name evidence="2" type="ORF">HYN51_04150</name>
</gene>
<keyword evidence="1" id="KW-0175">Coiled coil</keyword>
<proteinExistence type="predicted"/>
<organism evidence="2 3">
    <name type="scientific">Limnobaculum parvum</name>
    <dbReference type="NCBI Taxonomy" id="2172103"/>
    <lineage>
        <taxon>Bacteria</taxon>
        <taxon>Pseudomonadati</taxon>
        <taxon>Pseudomonadota</taxon>
        <taxon>Gammaproteobacteria</taxon>
        <taxon>Enterobacterales</taxon>
        <taxon>Budviciaceae</taxon>
        <taxon>Limnobaculum</taxon>
    </lineage>
</organism>
<dbReference type="InterPro" id="IPR010890">
    <property type="entry name" value="PriC"/>
</dbReference>
<evidence type="ECO:0000313" key="3">
    <source>
        <dbReference type="Proteomes" id="UP000244908"/>
    </source>
</evidence>
<dbReference type="AlphaFoldDB" id="A0A2Y9TW19"/>
<dbReference type="Proteomes" id="UP000244908">
    <property type="component" value="Chromosome"/>
</dbReference>
<dbReference type="RefSeq" id="WP_108899904.1">
    <property type="nucleotide sequence ID" value="NZ_CP029185.2"/>
</dbReference>
<dbReference type="InterPro" id="IPR038338">
    <property type="entry name" value="PriC_sf"/>
</dbReference>
<protein>
    <submittedName>
        <fullName evidence="2">Prephenate dehydrogenase</fullName>
    </submittedName>
</protein>
<name>A0A2Y9TW19_9GAMM</name>
<evidence type="ECO:0000256" key="1">
    <source>
        <dbReference type="SAM" id="Coils"/>
    </source>
</evidence>
<dbReference type="EMBL" id="CP029185">
    <property type="protein sequence ID" value="AWH87822.1"/>
    <property type="molecule type" value="Genomic_DNA"/>
</dbReference>
<keyword evidence="3" id="KW-1185">Reference proteome</keyword>
<reference evidence="2 3" key="1">
    <citation type="journal article" date="2019" name="Int. J. Syst. Evol. Microbiol.">
        <title>Limnobaculum parvum gen. nov., sp. nov., isolated from a freshwater lake.</title>
        <authorList>
            <person name="Baek C."/>
            <person name="Shin S.K."/>
            <person name="Yi H."/>
        </authorList>
    </citation>
    <scope>NUCLEOTIDE SEQUENCE [LARGE SCALE GENOMIC DNA]</scope>
    <source>
        <strain evidence="2 3">HYN0051</strain>
    </source>
</reference>
<feature type="coiled-coil region" evidence="1">
    <location>
        <begin position="50"/>
        <end position="170"/>
    </location>
</feature>
<sequence length="178" mass="20612">MNTGALLQALQHQVQQLAQAIADAPASGAMPPRFDHQLFSQRDSRLSHYLIEVEKNLQQLKQEVDKNRLEQVAFLAERIVAQITALQRELATLNLRKMNTSAVKTNSDIYQTLAQHQDYERRLQEMLRDKESQLVQQTTLIAQQQIQKELAVLEGRLMRCRQALKRIEKQIERRESGL</sequence>
<dbReference type="OrthoDB" id="6402824at2"/>
<dbReference type="KEGG" id="lpv:HYN51_04150"/>
<accession>A0A2Y9TW19</accession>
<evidence type="ECO:0000313" key="2">
    <source>
        <dbReference type="EMBL" id="AWH87822.1"/>
    </source>
</evidence>
<dbReference type="Pfam" id="PF07445">
    <property type="entry name" value="PriC"/>
    <property type="match status" value="1"/>
</dbReference>
<dbReference type="Gene3D" id="1.20.1270.340">
    <property type="match status" value="1"/>
</dbReference>